<reference evidence="1 2" key="1">
    <citation type="submission" date="2023-03" db="EMBL/GenBank/DDBJ databases">
        <title>High recombination rates correlate with genetic variation in Cardiocondyla obscurior ants.</title>
        <authorList>
            <person name="Errbii M."/>
        </authorList>
    </citation>
    <scope>NUCLEOTIDE SEQUENCE [LARGE SCALE GENOMIC DNA]</scope>
    <source>
        <strain evidence="1">Alpha-2009</strain>
        <tissue evidence="1">Whole body</tissue>
    </source>
</reference>
<dbReference type="Proteomes" id="UP001430953">
    <property type="component" value="Unassembled WGS sequence"/>
</dbReference>
<dbReference type="AlphaFoldDB" id="A0AAW2EPQ6"/>
<gene>
    <name evidence="1" type="ORF">PUN28_017255</name>
</gene>
<evidence type="ECO:0000313" key="1">
    <source>
        <dbReference type="EMBL" id="KAL0104404.1"/>
    </source>
</evidence>
<keyword evidence="2" id="KW-1185">Reference proteome</keyword>
<comment type="caution">
    <text evidence="1">The sequence shown here is derived from an EMBL/GenBank/DDBJ whole genome shotgun (WGS) entry which is preliminary data.</text>
</comment>
<proteinExistence type="predicted"/>
<sequence>MELHGLRIRIGLNSVELRESCFFLEHYPQFTAVDKNSLFLFPRITIHFQNTQIYSGPSNSSSLNSCRGAFPIEKRSRTFRKFVSVNLSIIFLHSRHRECSRCNRRPCRSRYSNINEIKAIGRSPFKLRIPAKLSYTHCSNRENKLYLSLKRGNSLTMPRTAFVAISNENAGAVKTPLTAER</sequence>
<dbReference type="EMBL" id="JADYXP020000020">
    <property type="protein sequence ID" value="KAL0104404.1"/>
    <property type="molecule type" value="Genomic_DNA"/>
</dbReference>
<organism evidence="1 2">
    <name type="scientific">Cardiocondyla obscurior</name>
    <dbReference type="NCBI Taxonomy" id="286306"/>
    <lineage>
        <taxon>Eukaryota</taxon>
        <taxon>Metazoa</taxon>
        <taxon>Ecdysozoa</taxon>
        <taxon>Arthropoda</taxon>
        <taxon>Hexapoda</taxon>
        <taxon>Insecta</taxon>
        <taxon>Pterygota</taxon>
        <taxon>Neoptera</taxon>
        <taxon>Endopterygota</taxon>
        <taxon>Hymenoptera</taxon>
        <taxon>Apocrita</taxon>
        <taxon>Aculeata</taxon>
        <taxon>Formicoidea</taxon>
        <taxon>Formicidae</taxon>
        <taxon>Myrmicinae</taxon>
        <taxon>Cardiocondyla</taxon>
    </lineage>
</organism>
<name>A0AAW2EPQ6_9HYME</name>
<protein>
    <submittedName>
        <fullName evidence="1">Uncharacterized protein</fullName>
    </submittedName>
</protein>
<evidence type="ECO:0000313" key="2">
    <source>
        <dbReference type="Proteomes" id="UP001430953"/>
    </source>
</evidence>
<accession>A0AAW2EPQ6</accession>